<dbReference type="Proteomes" id="UP000001812">
    <property type="component" value="Chromosome I"/>
</dbReference>
<gene>
    <name evidence="2" type="ORF">BURPS1710A_1505</name>
</gene>
<protein>
    <submittedName>
        <fullName evidence="2">Uncharacterized protein</fullName>
    </submittedName>
</protein>
<feature type="region of interest" description="Disordered" evidence="1">
    <location>
        <begin position="1"/>
        <end position="28"/>
    </location>
</feature>
<dbReference type="RefSeq" id="WP_004522468.1">
    <property type="nucleotide sequence ID" value="NZ_CM000832.1"/>
</dbReference>
<dbReference type="HOGENOM" id="CLU_2680611_0_0_4"/>
<evidence type="ECO:0000256" key="1">
    <source>
        <dbReference type="SAM" id="MobiDB-lite"/>
    </source>
</evidence>
<proteinExistence type="predicted"/>
<organism evidence="2">
    <name type="scientific">Burkholderia pseudomallei 1710a</name>
    <dbReference type="NCBI Taxonomy" id="320371"/>
    <lineage>
        <taxon>Bacteria</taxon>
        <taxon>Pseudomonadati</taxon>
        <taxon>Pseudomonadota</taxon>
        <taxon>Betaproteobacteria</taxon>
        <taxon>Burkholderiales</taxon>
        <taxon>Burkholderiaceae</taxon>
        <taxon>Burkholderia</taxon>
        <taxon>pseudomallei group</taxon>
    </lineage>
</organism>
<accession>A0A0E1WC23</accession>
<name>A0A0E1WC23_BURPE</name>
<sequence>MAVADESVVFDEGGHGRRSSSNPCRSRSGHVRAALYGGKHGPVYSADGVTRAVEAARAFATSQHLRRIDARRFR</sequence>
<dbReference type="AlphaFoldDB" id="A0A0E1WC23"/>
<reference evidence="2" key="1">
    <citation type="submission" date="2009-05" db="EMBL/GenBank/DDBJ databases">
        <authorList>
            <person name="Harkins D.M."/>
            <person name="DeShazer D."/>
            <person name="Woods D.E."/>
            <person name="Brinkac L.M."/>
            <person name="Brown K.A."/>
            <person name="Hung G.C."/>
            <person name="Tuanyok A."/>
            <person name="Zhang B."/>
            <person name="Nierman W.C."/>
        </authorList>
    </citation>
    <scope>NUCLEOTIDE SEQUENCE [LARGE SCALE GENOMIC DNA]</scope>
    <source>
        <strain evidence="2">1710a</strain>
    </source>
</reference>
<dbReference type="EMBL" id="CM000832">
    <property type="protein sequence ID" value="EET09944.1"/>
    <property type="molecule type" value="Genomic_DNA"/>
</dbReference>
<evidence type="ECO:0000313" key="2">
    <source>
        <dbReference type="EMBL" id="EET09944.1"/>
    </source>
</evidence>